<dbReference type="Proteomes" id="UP000031599">
    <property type="component" value="Unassembled WGS sequence"/>
</dbReference>
<dbReference type="EMBL" id="JMCC02000044">
    <property type="protein sequence ID" value="KIG16015.1"/>
    <property type="molecule type" value="Genomic_DNA"/>
</dbReference>
<comment type="caution">
    <text evidence="1">The sequence shown here is derived from an EMBL/GenBank/DDBJ whole genome shotgun (WGS) entry which is preliminary data.</text>
</comment>
<reference evidence="1 2" key="1">
    <citation type="submission" date="2014-12" db="EMBL/GenBank/DDBJ databases">
        <title>Genome assembly of Enhygromyxa salina DSM 15201.</title>
        <authorList>
            <person name="Sharma G."/>
            <person name="Subramanian S."/>
        </authorList>
    </citation>
    <scope>NUCLEOTIDE SEQUENCE [LARGE SCALE GENOMIC DNA]</scope>
    <source>
        <strain evidence="1 2">DSM 15201</strain>
    </source>
</reference>
<proteinExistence type="predicted"/>
<dbReference type="AlphaFoldDB" id="A0A0C2D2L8"/>
<gene>
    <name evidence="1" type="ORF">DB30_05069</name>
</gene>
<protein>
    <submittedName>
        <fullName evidence="1">Uncharacterized protein</fullName>
    </submittedName>
</protein>
<sequence length="85" mass="9262">MEPDDCFERCMTLLPKLHEENQCGSRELNYLWCVGALTCEGYAAFTEANSELSGSDCAAPCVAEIRAPCSTEAPFDPDEPLPTCP</sequence>
<evidence type="ECO:0000313" key="1">
    <source>
        <dbReference type="EMBL" id="KIG16015.1"/>
    </source>
</evidence>
<name>A0A0C2D2L8_9BACT</name>
<accession>A0A0C2D2L8</accession>
<evidence type="ECO:0000313" key="2">
    <source>
        <dbReference type="Proteomes" id="UP000031599"/>
    </source>
</evidence>
<organism evidence="1 2">
    <name type="scientific">Enhygromyxa salina</name>
    <dbReference type="NCBI Taxonomy" id="215803"/>
    <lineage>
        <taxon>Bacteria</taxon>
        <taxon>Pseudomonadati</taxon>
        <taxon>Myxococcota</taxon>
        <taxon>Polyangia</taxon>
        <taxon>Nannocystales</taxon>
        <taxon>Nannocystaceae</taxon>
        <taxon>Enhygromyxa</taxon>
    </lineage>
</organism>